<name>A0ABW4AZP0_9GAMM</name>
<dbReference type="RefSeq" id="WP_377366619.1">
    <property type="nucleotide sequence ID" value="NZ_JBHTMN010000009.1"/>
</dbReference>
<evidence type="ECO:0000313" key="3">
    <source>
        <dbReference type="Proteomes" id="UP001597059"/>
    </source>
</evidence>
<dbReference type="EMBL" id="JBHTMN010000009">
    <property type="protein sequence ID" value="MFD1383387.1"/>
    <property type="molecule type" value="Genomic_DNA"/>
</dbReference>
<feature type="transmembrane region" description="Helical" evidence="1">
    <location>
        <begin position="246"/>
        <end position="264"/>
    </location>
</feature>
<keyword evidence="1" id="KW-0812">Transmembrane</keyword>
<feature type="transmembrane region" description="Helical" evidence="1">
    <location>
        <begin position="119"/>
        <end position="137"/>
    </location>
</feature>
<proteinExistence type="predicted"/>
<dbReference type="Proteomes" id="UP001597059">
    <property type="component" value="Unassembled WGS sequence"/>
</dbReference>
<evidence type="ECO:0008006" key="4">
    <source>
        <dbReference type="Google" id="ProtNLM"/>
    </source>
</evidence>
<comment type="caution">
    <text evidence="2">The sequence shown here is derived from an EMBL/GenBank/DDBJ whole genome shotgun (WGS) entry which is preliminary data.</text>
</comment>
<feature type="transmembrane region" description="Helical" evidence="1">
    <location>
        <begin position="270"/>
        <end position="287"/>
    </location>
</feature>
<feature type="transmembrane region" description="Helical" evidence="1">
    <location>
        <begin position="66"/>
        <end position="86"/>
    </location>
</feature>
<sequence>MRRDLYLVLGIGCLWIVQHLSAGWLSPKVPSLWLEAGALFCVVLTLTIMSYGMGLSTRSNTHWGKFFVIGGLQAAIPAMLLSFGHLPMDQAVSASMLGAMPLYLGMLAPILLRNVPIKLENYLSIALAMFVLVALFYPEFIGSNHLNGLVFVCGALTTAVSFMLILLILEFIKQEHPLIIARNVLAIVLAQLFFISLLIRPDLLVDTALPSILVLLNDALMIATVLYFIGALLLRRSKSSPPSITGFYSMLCIGVFFSAIHHYHAIQPTTWAALIVICAAMAVQTAMSQRDTKTCFTGEC</sequence>
<feature type="transmembrane region" description="Helical" evidence="1">
    <location>
        <begin position="179"/>
        <end position="199"/>
    </location>
</feature>
<feature type="transmembrane region" description="Helical" evidence="1">
    <location>
        <begin position="92"/>
        <end position="112"/>
    </location>
</feature>
<accession>A0ABW4AZP0</accession>
<organism evidence="2 3">
    <name type="scientific">Rhodanobacter aciditrophus</name>
    <dbReference type="NCBI Taxonomy" id="1623218"/>
    <lineage>
        <taxon>Bacteria</taxon>
        <taxon>Pseudomonadati</taxon>
        <taxon>Pseudomonadota</taxon>
        <taxon>Gammaproteobacteria</taxon>
        <taxon>Lysobacterales</taxon>
        <taxon>Rhodanobacteraceae</taxon>
        <taxon>Rhodanobacter</taxon>
    </lineage>
</organism>
<keyword evidence="1" id="KW-0472">Membrane</keyword>
<keyword evidence="3" id="KW-1185">Reference proteome</keyword>
<feature type="transmembrane region" description="Helical" evidence="1">
    <location>
        <begin position="32"/>
        <end position="54"/>
    </location>
</feature>
<evidence type="ECO:0000256" key="1">
    <source>
        <dbReference type="SAM" id="Phobius"/>
    </source>
</evidence>
<protein>
    <recommendedName>
        <fullName evidence="4">EamA domain-containing protein</fullName>
    </recommendedName>
</protein>
<keyword evidence="1" id="KW-1133">Transmembrane helix</keyword>
<feature type="transmembrane region" description="Helical" evidence="1">
    <location>
        <begin position="149"/>
        <end position="172"/>
    </location>
</feature>
<evidence type="ECO:0000313" key="2">
    <source>
        <dbReference type="EMBL" id="MFD1383387.1"/>
    </source>
</evidence>
<reference evidence="3" key="1">
    <citation type="journal article" date="2019" name="Int. J. Syst. Evol. Microbiol.">
        <title>The Global Catalogue of Microorganisms (GCM) 10K type strain sequencing project: providing services to taxonomists for standard genome sequencing and annotation.</title>
        <authorList>
            <consortium name="The Broad Institute Genomics Platform"/>
            <consortium name="The Broad Institute Genome Sequencing Center for Infectious Disease"/>
            <person name="Wu L."/>
            <person name="Ma J."/>
        </authorList>
    </citation>
    <scope>NUCLEOTIDE SEQUENCE [LARGE SCALE GENOMIC DNA]</scope>
    <source>
        <strain evidence="3">JCM 30774</strain>
    </source>
</reference>
<feature type="transmembrane region" description="Helical" evidence="1">
    <location>
        <begin position="211"/>
        <end position="234"/>
    </location>
</feature>
<gene>
    <name evidence="2" type="ORF">ACFQ45_08410</name>
</gene>